<keyword evidence="8" id="KW-0131">Cell cycle</keyword>
<dbReference type="InterPro" id="IPR013685">
    <property type="entry name" value="POTRA_FtsQ_type"/>
</dbReference>
<dbReference type="InterPro" id="IPR005548">
    <property type="entry name" value="Cell_div_FtsQ/DivIB_C"/>
</dbReference>
<protein>
    <submittedName>
        <fullName evidence="10">FtsQ-type POTRA domain-containing protein</fullName>
    </submittedName>
</protein>
<keyword evidence="7" id="KW-0472">Membrane</keyword>
<dbReference type="RefSeq" id="WP_160629271.1">
    <property type="nucleotide sequence ID" value="NZ_CP047593.1"/>
</dbReference>
<evidence type="ECO:0000256" key="1">
    <source>
        <dbReference type="ARBA" id="ARBA00004370"/>
    </source>
</evidence>
<dbReference type="InterPro" id="IPR034746">
    <property type="entry name" value="POTRA"/>
</dbReference>
<feature type="domain" description="POTRA" evidence="9">
    <location>
        <begin position="62"/>
        <end position="130"/>
    </location>
</feature>
<dbReference type="InterPro" id="IPR026579">
    <property type="entry name" value="FtsQ"/>
</dbReference>
<keyword evidence="11" id="KW-1185">Reference proteome</keyword>
<evidence type="ECO:0000256" key="8">
    <source>
        <dbReference type="ARBA" id="ARBA00023306"/>
    </source>
</evidence>
<keyword evidence="5" id="KW-0812">Transmembrane</keyword>
<evidence type="ECO:0000256" key="5">
    <source>
        <dbReference type="ARBA" id="ARBA00022692"/>
    </source>
</evidence>
<dbReference type="Pfam" id="PF08478">
    <property type="entry name" value="POTRA_1"/>
    <property type="match status" value="1"/>
</dbReference>
<accession>A0A6P1M7S5</accession>
<comment type="subcellular location">
    <subcellularLocation>
        <location evidence="1">Membrane</location>
    </subcellularLocation>
</comment>
<keyword evidence="2" id="KW-1003">Cell membrane</keyword>
<dbReference type="GO" id="GO:0016020">
    <property type="term" value="C:membrane"/>
    <property type="evidence" value="ECO:0007669"/>
    <property type="project" value="UniProtKB-SubCell"/>
</dbReference>
<evidence type="ECO:0000259" key="9">
    <source>
        <dbReference type="PROSITE" id="PS51779"/>
    </source>
</evidence>
<dbReference type="PROSITE" id="PS51779">
    <property type="entry name" value="POTRA"/>
    <property type="match status" value="1"/>
</dbReference>
<evidence type="ECO:0000256" key="2">
    <source>
        <dbReference type="ARBA" id="ARBA00022475"/>
    </source>
</evidence>
<dbReference type="GO" id="GO:0090529">
    <property type="term" value="P:cell septum assembly"/>
    <property type="evidence" value="ECO:0007669"/>
    <property type="project" value="InterPro"/>
</dbReference>
<dbReference type="AlphaFoldDB" id="A0A6P1M7S5"/>
<keyword evidence="6" id="KW-1133">Transmembrane helix</keyword>
<reference evidence="10 11" key="1">
    <citation type="submission" date="2020-01" db="EMBL/GenBank/DDBJ databases">
        <title>Ponticoccus aerotolerans gen. nov., sp. nov., an anaerobic bacterium and proposal of Ponticoccusceae fam. nov., Ponticoccusles ord. nov. and Ponticoccuse classis nov. in the phylum Kiritimatiellaeota.</title>
        <authorList>
            <person name="Zhou L.Y."/>
            <person name="Du Z.J."/>
        </authorList>
    </citation>
    <scope>NUCLEOTIDE SEQUENCE [LARGE SCALE GENOMIC DNA]</scope>
    <source>
        <strain evidence="10 11">S-5007</strain>
    </source>
</reference>
<organism evidence="10 11">
    <name type="scientific">Tichowtungia aerotolerans</name>
    <dbReference type="NCBI Taxonomy" id="2697043"/>
    <lineage>
        <taxon>Bacteria</taxon>
        <taxon>Pseudomonadati</taxon>
        <taxon>Kiritimatiellota</taxon>
        <taxon>Tichowtungiia</taxon>
        <taxon>Tichowtungiales</taxon>
        <taxon>Tichowtungiaceae</taxon>
        <taxon>Tichowtungia</taxon>
    </lineage>
</organism>
<dbReference type="Pfam" id="PF03799">
    <property type="entry name" value="FtsQ_DivIB_C"/>
    <property type="match status" value="1"/>
</dbReference>
<dbReference type="EMBL" id="CP047593">
    <property type="protein sequence ID" value="QHI70092.1"/>
    <property type="molecule type" value="Genomic_DNA"/>
</dbReference>
<dbReference type="KEGG" id="taer:GT409_11760"/>
<keyword evidence="4" id="KW-0132">Cell division</keyword>
<dbReference type="Gene3D" id="3.10.20.310">
    <property type="entry name" value="membrane protein fhac"/>
    <property type="match status" value="1"/>
</dbReference>
<evidence type="ECO:0000313" key="11">
    <source>
        <dbReference type="Proteomes" id="UP000464954"/>
    </source>
</evidence>
<proteinExistence type="predicted"/>
<name>A0A6P1M7S5_9BACT</name>
<evidence type="ECO:0000256" key="6">
    <source>
        <dbReference type="ARBA" id="ARBA00022989"/>
    </source>
</evidence>
<sequence length="270" mass="30685">MAAAKPRKRKQYARTKSTKKDASARRGVLVFIGLALSAVLLFAVYQLLAYSLSFFFSRNDAFELKNIVVTSDGRLSSSQLKEYANLTPGINLFDVKFDDLREDLTSVPLVESVHIQRRLPDTLLVRVSERVALAQVHWKWRAVPFLVDRHGVVMPATRTGRALPMIEGLKVENLRPGERITNEGVLFALKLLSTCTEMRLSTRIRFERFDLRYPDYITATLADGISVRFPRHSAREKMIRLARVMELALEQGRRLKTIDLTPDGLNVPTT</sequence>
<evidence type="ECO:0000256" key="4">
    <source>
        <dbReference type="ARBA" id="ARBA00022618"/>
    </source>
</evidence>
<evidence type="ECO:0000256" key="7">
    <source>
        <dbReference type="ARBA" id="ARBA00023136"/>
    </source>
</evidence>
<dbReference type="Proteomes" id="UP000464954">
    <property type="component" value="Chromosome"/>
</dbReference>
<dbReference type="PANTHER" id="PTHR35851:SF1">
    <property type="entry name" value="CELL DIVISION PROTEIN FTSQ"/>
    <property type="match status" value="1"/>
</dbReference>
<evidence type="ECO:0000256" key="3">
    <source>
        <dbReference type="ARBA" id="ARBA00022519"/>
    </source>
</evidence>
<keyword evidence="3" id="KW-0997">Cell inner membrane</keyword>
<evidence type="ECO:0000313" key="10">
    <source>
        <dbReference type="EMBL" id="QHI70092.1"/>
    </source>
</evidence>
<dbReference type="PANTHER" id="PTHR35851">
    <property type="entry name" value="CELL DIVISION PROTEIN FTSQ"/>
    <property type="match status" value="1"/>
</dbReference>
<gene>
    <name evidence="10" type="ORF">GT409_11760</name>
</gene>